<protein>
    <submittedName>
        <fullName evidence="2">Uncharacterized protein</fullName>
    </submittedName>
</protein>
<name>A0A918NFS6_9GAMM</name>
<organism evidence="2 3">
    <name type="scientific">Saccharospirillum salsuginis</name>
    <dbReference type="NCBI Taxonomy" id="418750"/>
    <lineage>
        <taxon>Bacteria</taxon>
        <taxon>Pseudomonadati</taxon>
        <taxon>Pseudomonadota</taxon>
        <taxon>Gammaproteobacteria</taxon>
        <taxon>Oceanospirillales</taxon>
        <taxon>Saccharospirillaceae</taxon>
        <taxon>Saccharospirillum</taxon>
    </lineage>
</organism>
<keyword evidence="3" id="KW-1185">Reference proteome</keyword>
<gene>
    <name evidence="2" type="ORF">GCM10007392_34340</name>
</gene>
<dbReference type="EMBL" id="BMXR01000009">
    <property type="protein sequence ID" value="GGX63834.1"/>
    <property type="molecule type" value="Genomic_DNA"/>
</dbReference>
<proteinExistence type="predicted"/>
<feature type="chain" id="PRO_5037732741" evidence="1">
    <location>
        <begin position="20"/>
        <end position="185"/>
    </location>
</feature>
<evidence type="ECO:0000313" key="2">
    <source>
        <dbReference type="EMBL" id="GGX63834.1"/>
    </source>
</evidence>
<keyword evidence="1" id="KW-0732">Signal</keyword>
<reference evidence="2" key="2">
    <citation type="submission" date="2020-09" db="EMBL/GenBank/DDBJ databases">
        <authorList>
            <person name="Sun Q."/>
            <person name="Kim S."/>
        </authorList>
    </citation>
    <scope>NUCLEOTIDE SEQUENCE</scope>
    <source>
        <strain evidence="2">KCTC 22169</strain>
    </source>
</reference>
<dbReference type="AlphaFoldDB" id="A0A918NFS6"/>
<feature type="signal peptide" evidence="1">
    <location>
        <begin position="1"/>
        <end position="19"/>
    </location>
</feature>
<sequence length="185" mass="21087">MKYYIPVVLALFGAVDCFADSGGSLTYSFDKYPEITQILNQNNSETNCGSFVDVVSGSEDGVFEISETSDEKLYLVNYIDNCSPSWNYGSTLILKDDHGYRKADIRLPYQSNVEIEGVHYRLYKNRSEYSDGIYVVYYDIACEEGDDYLSIGTCESRKSYSVTMKYEFSGSEFQLISKNATLRDW</sequence>
<reference evidence="2" key="1">
    <citation type="journal article" date="2014" name="Int. J. Syst. Evol. Microbiol.">
        <title>Complete genome sequence of Corynebacterium casei LMG S-19264T (=DSM 44701T), isolated from a smear-ripened cheese.</title>
        <authorList>
            <consortium name="US DOE Joint Genome Institute (JGI-PGF)"/>
            <person name="Walter F."/>
            <person name="Albersmeier A."/>
            <person name="Kalinowski J."/>
            <person name="Ruckert C."/>
        </authorList>
    </citation>
    <scope>NUCLEOTIDE SEQUENCE</scope>
    <source>
        <strain evidence="2">KCTC 22169</strain>
    </source>
</reference>
<dbReference type="Proteomes" id="UP000626148">
    <property type="component" value="Unassembled WGS sequence"/>
</dbReference>
<evidence type="ECO:0000256" key="1">
    <source>
        <dbReference type="SAM" id="SignalP"/>
    </source>
</evidence>
<comment type="caution">
    <text evidence="2">The sequence shown here is derived from an EMBL/GenBank/DDBJ whole genome shotgun (WGS) entry which is preliminary data.</text>
</comment>
<dbReference type="RefSeq" id="WP_189610974.1">
    <property type="nucleotide sequence ID" value="NZ_BMXR01000009.1"/>
</dbReference>
<accession>A0A918NFS6</accession>
<evidence type="ECO:0000313" key="3">
    <source>
        <dbReference type="Proteomes" id="UP000626148"/>
    </source>
</evidence>